<name>A0A1Y1IR42_KLENI</name>
<evidence type="ECO:0000256" key="5">
    <source>
        <dbReference type="ARBA" id="ARBA00022777"/>
    </source>
</evidence>
<dbReference type="PANTHER" id="PTHR47989">
    <property type="entry name" value="OS01G0750732 PROTEIN"/>
    <property type="match status" value="1"/>
</dbReference>
<dbReference type="SUPFAM" id="SSF56112">
    <property type="entry name" value="Protein kinase-like (PK-like)"/>
    <property type="match status" value="1"/>
</dbReference>
<evidence type="ECO:0000259" key="10">
    <source>
        <dbReference type="PROSITE" id="PS50011"/>
    </source>
</evidence>
<keyword evidence="9" id="KW-0472">Membrane</keyword>
<feature type="domain" description="Protein kinase" evidence="10">
    <location>
        <begin position="239"/>
        <end position="492"/>
    </location>
</feature>
<dbReference type="InterPro" id="IPR008271">
    <property type="entry name" value="Ser/Thr_kinase_AS"/>
</dbReference>
<dbReference type="FunFam" id="3.30.200.20:FF:000039">
    <property type="entry name" value="receptor-like protein kinase FERONIA"/>
    <property type="match status" value="1"/>
</dbReference>
<keyword evidence="3" id="KW-0808">Transferase</keyword>
<feature type="transmembrane region" description="Helical" evidence="9">
    <location>
        <begin position="157"/>
        <end position="178"/>
    </location>
</feature>
<keyword evidence="4 7" id="KW-0547">Nucleotide-binding</keyword>
<dbReference type="SUPFAM" id="SSF47240">
    <property type="entry name" value="Ferritin-like"/>
    <property type="match status" value="1"/>
</dbReference>
<dbReference type="CDD" id="cd01049">
    <property type="entry name" value="RNRR2"/>
    <property type="match status" value="1"/>
</dbReference>
<dbReference type="GO" id="GO:0016491">
    <property type="term" value="F:oxidoreductase activity"/>
    <property type="evidence" value="ECO:0007669"/>
    <property type="project" value="InterPro"/>
</dbReference>
<keyword evidence="5" id="KW-0418">Kinase</keyword>
<dbReference type="PRINTS" id="PR01217">
    <property type="entry name" value="PRICHEXTENSN"/>
</dbReference>
<evidence type="ECO:0000256" key="8">
    <source>
        <dbReference type="SAM" id="MobiDB-lite"/>
    </source>
</evidence>
<keyword evidence="9" id="KW-0812">Transmembrane</keyword>
<proteinExistence type="inferred from homology"/>
<dbReference type="PANTHER" id="PTHR47989:SF47">
    <property type="entry name" value="SERINE_THREONINE-PROTEIN KINASE PBL28-RELATED"/>
    <property type="match status" value="1"/>
</dbReference>
<feature type="compositionally biased region" description="Low complexity" evidence="8">
    <location>
        <begin position="64"/>
        <end position="77"/>
    </location>
</feature>
<feature type="compositionally biased region" description="Low complexity" evidence="8">
    <location>
        <begin position="34"/>
        <end position="45"/>
    </location>
</feature>
<evidence type="ECO:0000256" key="6">
    <source>
        <dbReference type="ARBA" id="ARBA00022840"/>
    </source>
</evidence>
<evidence type="ECO:0000256" key="9">
    <source>
        <dbReference type="SAM" id="Phobius"/>
    </source>
</evidence>
<evidence type="ECO:0000256" key="2">
    <source>
        <dbReference type="ARBA" id="ARBA00022527"/>
    </source>
</evidence>
<dbReference type="Gene3D" id="1.10.620.20">
    <property type="entry name" value="Ribonucleotide Reductase, subunit A"/>
    <property type="match status" value="1"/>
</dbReference>
<dbReference type="FunFam" id="1.10.510.10:FF:000095">
    <property type="entry name" value="protein STRUBBELIG-RECEPTOR FAMILY 8"/>
    <property type="match status" value="1"/>
</dbReference>
<dbReference type="STRING" id="105231.A0A1Y1IR42"/>
<dbReference type="AlphaFoldDB" id="A0A1Y1IR42"/>
<dbReference type="InterPro" id="IPR001245">
    <property type="entry name" value="Ser-Thr/Tyr_kinase_cat_dom"/>
</dbReference>
<dbReference type="InterPro" id="IPR030475">
    <property type="entry name" value="RNR_small_AS"/>
</dbReference>
<feature type="compositionally biased region" description="Polar residues" evidence="8">
    <location>
        <begin position="1"/>
        <end position="10"/>
    </location>
</feature>
<organism evidence="11 12">
    <name type="scientific">Klebsormidium nitens</name>
    <name type="common">Green alga</name>
    <name type="synonym">Ulothrix nitens</name>
    <dbReference type="NCBI Taxonomy" id="105231"/>
    <lineage>
        <taxon>Eukaryota</taxon>
        <taxon>Viridiplantae</taxon>
        <taxon>Streptophyta</taxon>
        <taxon>Klebsormidiophyceae</taxon>
        <taxon>Klebsormidiales</taxon>
        <taxon>Klebsormidiaceae</taxon>
        <taxon>Klebsormidium</taxon>
    </lineage>
</organism>
<dbReference type="InterPro" id="IPR033909">
    <property type="entry name" value="RNR_small"/>
</dbReference>
<keyword evidence="6 7" id="KW-0067">ATP-binding</keyword>
<evidence type="ECO:0000313" key="11">
    <source>
        <dbReference type="EMBL" id="GAQ92512.1"/>
    </source>
</evidence>
<evidence type="ECO:0000313" key="12">
    <source>
        <dbReference type="Proteomes" id="UP000054558"/>
    </source>
</evidence>
<dbReference type="InterPro" id="IPR011009">
    <property type="entry name" value="Kinase-like_dom_sf"/>
</dbReference>
<dbReference type="GO" id="GO:0005524">
    <property type="term" value="F:ATP binding"/>
    <property type="evidence" value="ECO:0007669"/>
    <property type="project" value="UniProtKB-UniRule"/>
</dbReference>
<dbReference type="Gene3D" id="1.10.510.10">
    <property type="entry name" value="Transferase(Phosphotransferase) domain 1"/>
    <property type="match status" value="1"/>
</dbReference>
<dbReference type="Gene3D" id="3.30.200.20">
    <property type="entry name" value="Phosphorylase Kinase, domain 1"/>
    <property type="match status" value="1"/>
</dbReference>
<dbReference type="Proteomes" id="UP000054558">
    <property type="component" value="Unassembled WGS sequence"/>
</dbReference>
<evidence type="ECO:0000256" key="7">
    <source>
        <dbReference type="PROSITE-ProRule" id="PRU10141"/>
    </source>
</evidence>
<dbReference type="PROSITE" id="PS00368">
    <property type="entry name" value="RIBORED_SMALL"/>
    <property type="match status" value="1"/>
</dbReference>
<protein>
    <recommendedName>
        <fullName evidence="10">Protein kinase domain-containing protein</fullName>
    </recommendedName>
</protein>
<dbReference type="InterPro" id="IPR000358">
    <property type="entry name" value="RNR_small_fam"/>
</dbReference>
<accession>A0A1Y1IR42</accession>
<sequence length="755" mass="82105">METANSTLTPLSPVGGNATSGPSPTPAITSQPNATVPPVASTLVPVPVPVPSTSPATLPPQPTAPTSLPSTPVPTQTAVPSRTVQPTLSPLTPAPLPFTPAPLASTPRPLVTLAPLAPTTTPLPTPTVEVPRSTAAVIPFPPAIAPASGGGDTGKTIGIVAGGVLGVLVLLVAMLLGLKCLMKTRGRRESGLWTQRGPALPLAKLGFPDLSPPRRQSVPSVRSKTEFSFDELSRATDGFHESRLLGAGGFGKVYRGELQNGTTVAIKFSLVQGPDEIGEREFQSELEVVSRVHHKHLVSFLGYASEEDKRLLVLQFMPNGTLSDRIHAPKSLDWAGRLRAAVGAARGLAYLHEDCRPAIIHRDIKSSNILMDANMDARVADFGISKLREDSYVNTHVSTRVIGTFGYLDPAYANTGRLTVESDTYSFGVVLLEIVTGRYPVDGTRRPGEESLVAWSRPLIEEGGYFGIMDPFLMENGYDKAEVRRMIKTAWLCTQPSSHVRPNMPQNLALRFSNEVGAMEARMFYHFQAAMENIHGETYGLLLDYYIQDAAEKEALFEAISTVPCIAKKAQWALKYIGEDSSFATRLIAFACVEGIFFSASFCAIFWLKKRGMLPGLTFSNELISRDEALHTAFACHLYSKELPREERLSNERVLKIVKDAVDIEIDFVRDSLCDLAGMNAALMGQYVKFVADRLLVDLGHEKAYDVQNPFDWMEFISVESKTSFFESRVSSYQKAGVMERLGANSSDDFAGDEF</sequence>
<gene>
    <name evidence="11" type="ORF">KFL_010350040</name>
</gene>
<dbReference type="EMBL" id="DF237984">
    <property type="protein sequence ID" value="GAQ92512.1"/>
    <property type="molecule type" value="Genomic_DNA"/>
</dbReference>
<dbReference type="CDD" id="cd14066">
    <property type="entry name" value="STKc_IRAK"/>
    <property type="match status" value="1"/>
</dbReference>
<dbReference type="PROSITE" id="PS00107">
    <property type="entry name" value="PROTEIN_KINASE_ATP"/>
    <property type="match status" value="1"/>
</dbReference>
<dbReference type="Pfam" id="PF07714">
    <property type="entry name" value="PK_Tyr_Ser-Thr"/>
    <property type="match status" value="1"/>
</dbReference>
<dbReference type="InterPro" id="IPR017441">
    <property type="entry name" value="Protein_kinase_ATP_BS"/>
</dbReference>
<evidence type="ECO:0000256" key="3">
    <source>
        <dbReference type="ARBA" id="ARBA00022679"/>
    </source>
</evidence>
<feature type="binding site" evidence="7">
    <location>
        <position position="267"/>
    </location>
    <ligand>
        <name>ATP</name>
        <dbReference type="ChEBI" id="CHEBI:30616"/>
    </ligand>
</feature>
<keyword evidence="9" id="KW-1133">Transmembrane helix</keyword>
<dbReference type="InterPro" id="IPR012348">
    <property type="entry name" value="RNR-like"/>
</dbReference>
<evidence type="ECO:0000256" key="4">
    <source>
        <dbReference type="ARBA" id="ARBA00022741"/>
    </source>
</evidence>
<dbReference type="InterPro" id="IPR000719">
    <property type="entry name" value="Prot_kinase_dom"/>
</dbReference>
<dbReference type="Pfam" id="PF00268">
    <property type="entry name" value="Ribonuc_red_sm"/>
    <property type="match status" value="1"/>
</dbReference>
<keyword evidence="12" id="KW-1185">Reference proteome</keyword>
<comment type="similarity">
    <text evidence="1">Belongs to the ribonucleoside diphosphate reductase small chain family.</text>
</comment>
<feature type="compositionally biased region" description="Polar residues" evidence="8">
    <location>
        <begin position="17"/>
        <end position="33"/>
    </location>
</feature>
<dbReference type="PROSITE" id="PS50011">
    <property type="entry name" value="PROTEIN_KINASE_DOM"/>
    <property type="match status" value="1"/>
</dbReference>
<feature type="region of interest" description="Disordered" evidence="8">
    <location>
        <begin position="1"/>
        <end position="84"/>
    </location>
</feature>
<dbReference type="OMA" id="MEWSKRV"/>
<dbReference type="GO" id="GO:0004674">
    <property type="term" value="F:protein serine/threonine kinase activity"/>
    <property type="evidence" value="ECO:0007669"/>
    <property type="project" value="UniProtKB-KW"/>
</dbReference>
<feature type="compositionally biased region" description="Pro residues" evidence="8">
    <location>
        <begin position="46"/>
        <end position="63"/>
    </location>
</feature>
<reference evidence="11 12" key="1">
    <citation type="journal article" date="2014" name="Nat. Commun.">
        <title>Klebsormidium flaccidum genome reveals primary factors for plant terrestrial adaptation.</title>
        <authorList>
            <person name="Hori K."/>
            <person name="Maruyama F."/>
            <person name="Fujisawa T."/>
            <person name="Togashi T."/>
            <person name="Yamamoto N."/>
            <person name="Seo M."/>
            <person name="Sato S."/>
            <person name="Yamada T."/>
            <person name="Mori H."/>
            <person name="Tajima N."/>
            <person name="Moriyama T."/>
            <person name="Ikeuchi M."/>
            <person name="Watanabe M."/>
            <person name="Wada H."/>
            <person name="Kobayashi K."/>
            <person name="Saito M."/>
            <person name="Masuda T."/>
            <person name="Sasaki-Sekimoto Y."/>
            <person name="Mashiguchi K."/>
            <person name="Awai K."/>
            <person name="Shimojima M."/>
            <person name="Masuda S."/>
            <person name="Iwai M."/>
            <person name="Nobusawa T."/>
            <person name="Narise T."/>
            <person name="Kondo S."/>
            <person name="Saito H."/>
            <person name="Sato R."/>
            <person name="Murakawa M."/>
            <person name="Ihara Y."/>
            <person name="Oshima-Yamada Y."/>
            <person name="Ohtaka K."/>
            <person name="Satoh M."/>
            <person name="Sonobe K."/>
            <person name="Ishii M."/>
            <person name="Ohtani R."/>
            <person name="Kanamori-Sato M."/>
            <person name="Honoki R."/>
            <person name="Miyazaki D."/>
            <person name="Mochizuki H."/>
            <person name="Umetsu J."/>
            <person name="Higashi K."/>
            <person name="Shibata D."/>
            <person name="Kamiya Y."/>
            <person name="Sato N."/>
            <person name="Nakamura Y."/>
            <person name="Tabata S."/>
            <person name="Ida S."/>
            <person name="Kurokawa K."/>
            <person name="Ohta H."/>
        </authorList>
    </citation>
    <scope>NUCLEOTIDE SEQUENCE [LARGE SCALE GENOMIC DNA]</scope>
    <source>
        <strain evidence="11 12">NIES-2285</strain>
    </source>
</reference>
<keyword evidence="2" id="KW-0723">Serine/threonine-protein kinase</keyword>
<dbReference type="SMART" id="SM00220">
    <property type="entry name" value="S_TKc"/>
    <property type="match status" value="1"/>
</dbReference>
<dbReference type="GO" id="GO:0009263">
    <property type="term" value="P:deoxyribonucleotide biosynthetic process"/>
    <property type="evidence" value="ECO:0007669"/>
    <property type="project" value="InterPro"/>
</dbReference>
<feature type="transmembrane region" description="Helical" evidence="9">
    <location>
        <begin position="587"/>
        <end position="608"/>
    </location>
</feature>
<evidence type="ECO:0000256" key="1">
    <source>
        <dbReference type="ARBA" id="ARBA00009303"/>
    </source>
</evidence>
<dbReference type="PROSITE" id="PS00108">
    <property type="entry name" value="PROTEIN_KINASE_ST"/>
    <property type="match status" value="1"/>
</dbReference>
<dbReference type="InterPro" id="IPR009078">
    <property type="entry name" value="Ferritin-like_SF"/>
</dbReference>